<dbReference type="InParanoid" id="A0A077ZSB7"/>
<feature type="compositionally biased region" description="Polar residues" evidence="1">
    <location>
        <begin position="298"/>
        <end position="329"/>
    </location>
</feature>
<accession>A0A077ZSB7</accession>
<name>A0A077ZSB7_STYLE</name>
<dbReference type="OrthoDB" id="323248at2759"/>
<dbReference type="AlphaFoldDB" id="A0A077ZSB7"/>
<organism evidence="2 3">
    <name type="scientific">Stylonychia lemnae</name>
    <name type="common">Ciliate</name>
    <dbReference type="NCBI Taxonomy" id="5949"/>
    <lineage>
        <taxon>Eukaryota</taxon>
        <taxon>Sar</taxon>
        <taxon>Alveolata</taxon>
        <taxon>Ciliophora</taxon>
        <taxon>Intramacronucleata</taxon>
        <taxon>Spirotrichea</taxon>
        <taxon>Stichotrichia</taxon>
        <taxon>Sporadotrichida</taxon>
        <taxon>Oxytrichidae</taxon>
        <taxon>Stylonychinae</taxon>
        <taxon>Stylonychia</taxon>
    </lineage>
</organism>
<feature type="region of interest" description="Disordered" evidence="1">
    <location>
        <begin position="284"/>
        <end position="347"/>
    </location>
</feature>
<feature type="region of interest" description="Disordered" evidence="1">
    <location>
        <begin position="107"/>
        <end position="132"/>
    </location>
</feature>
<dbReference type="Proteomes" id="UP000039865">
    <property type="component" value="Unassembled WGS sequence"/>
</dbReference>
<sequence length="422" mass="48014">MGNCGCKGESHEIDDYLKSNIAQELIAIIGHHKPQIKAEKDNYELSKQDREEGDQNLVVRDSDLKRYLDKKGRNSQVNGREGDQAADGEEINEDLLREMCMLSNLSTSNGSAKQGGLPPFRPKQEKSGLQSGTQKIQENYEISLDTDVGTDGRPRFKEEIKLPPQYESIDLNDPNDDVLFQGELVKYKAGLNPSYLNRWVQVTEKSFRYFKGRCNAITCCNKPLTAIPVLAIKKVERVNFSLFFNKKEQDRASQFNGNQFEIFLKDDFIDIYLRPEYEQRIANGHGHSHSHIHGVNESKIQGSPQRNSNFYASSHSLLNADPNRTSSPSRVKHGSPGKVRGQGGESHPFTAPEMKQRFLNLEEGQRYSNLQDKIMQSVNTQGSWSNREEEWFFTNKRLLFSTKSSEITDQWVEKLSALVTSD</sequence>
<evidence type="ECO:0000313" key="2">
    <source>
        <dbReference type="EMBL" id="CDW72767.1"/>
    </source>
</evidence>
<gene>
    <name evidence="2" type="primary">Contig10724.g11475</name>
    <name evidence="2" type="ORF">STYLEM_1731</name>
</gene>
<evidence type="ECO:0000256" key="1">
    <source>
        <dbReference type="SAM" id="MobiDB-lite"/>
    </source>
</evidence>
<dbReference type="EMBL" id="CCKQ01001652">
    <property type="protein sequence ID" value="CDW72767.1"/>
    <property type="molecule type" value="Genomic_DNA"/>
</dbReference>
<feature type="region of interest" description="Disordered" evidence="1">
    <location>
        <begin position="69"/>
        <end position="88"/>
    </location>
</feature>
<reference evidence="2 3" key="1">
    <citation type="submission" date="2014-06" db="EMBL/GenBank/DDBJ databases">
        <authorList>
            <person name="Swart Estienne"/>
        </authorList>
    </citation>
    <scope>NUCLEOTIDE SEQUENCE [LARGE SCALE GENOMIC DNA]</scope>
    <source>
        <strain evidence="2 3">130c</strain>
    </source>
</reference>
<evidence type="ECO:0008006" key="4">
    <source>
        <dbReference type="Google" id="ProtNLM"/>
    </source>
</evidence>
<proteinExistence type="predicted"/>
<protein>
    <recommendedName>
        <fullName evidence="4">PH domain-containing protein</fullName>
    </recommendedName>
</protein>
<keyword evidence="3" id="KW-1185">Reference proteome</keyword>
<evidence type="ECO:0000313" key="3">
    <source>
        <dbReference type="Proteomes" id="UP000039865"/>
    </source>
</evidence>